<evidence type="ECO:0000256" key="6">
    <source>
        <dbReference type="ARBA" id="ARBA00023237"/>
    </source>
</evidence>
<dbReference type="SUPFAM" id="SSF56935">
    <property type="entry name" value="Porins"/>
    <property type="match status" value="1"/>
</dbReference>
<evidence type="ECO:0000256" key="1">
    <source>
        <dbReference type="ARBA" id="ARBA00004571"/>
    </source>
</evidence>
<dbReference type="InterPro" id="IPR023996">
    <property type="entry name" value="TonB-dep_OMP_SusC/RagA"/>
</dbReference>
<keyword evidence="6 7" id="KW-0998">Cell outer membrane</keyword>
<dbReference type="STRING" id="655355.SAMN05216283_11028"/>
<dbReference type="Gene3D" id="2.60.40.1120">
    <property type="entry name" value="Carboxypeptidase-like, regulatory domain"/>
    <property type="match status" value="1"/>
</dbReference>
<dbReference type="Pfam" id="PF13715">
    <property type="entry name" value="CarbopepD_reg_2"/>
    <property type="match status" value="1"/>
</dbReference>
<evidence type="ECO:0000259" key="8">
    <source>
        <dbReference type="SMART" id="SM00965"/>
    </source>
</evidence>
<evidence type="ECO:0000256" key="5">
    <source>
        <dbReference type="ARBA" id="ARBA00023136"/>
    </source>
</evidence>
<keyword evidence="2 7" id="KW-0813">Transport</keyword>
<accession>A0A1I2JVP2</accession>
<dbReference type="Gene3D" id="2.170.130.10">
    <property type="entry name" value="TonB-dependent receptor, plug domain"/>
    <property type="match status" value="1"/>
</dbReference>
<dbReference type="EMBL" id="FONW01000010">
    <property type="protein sequence ID" value="SFF58902.1"/>
    <property type="molecule type" value="Genomic_DNA"/>
</dbReference>
<dbReference type="SMART" id="SM00965">
    <property type="entry name" value="STN"/>
    <property type="match status" value="1"/>
</dbReference>
<feature type="domain" description="Secretin/TonB short N-terminal" evidence="8">
    <location>
        <begin position="72"/>
        <end position="123"/>
    </location>
</feature>
<evidence type="ECO:0000313" key="9">
    <source>
        <dbReference type="EMBL" id="SFF58902.1"/>
    </source>
</evidence>
<dbReference type="Gene3D" id="2.40.170.20">
    <property type="entry name" value="TonB-dependent receptor, beta-barrel domain"/>
    <property type="match status" value="1"/>
</dbReference>
<proteinExistence type="inferred from homology"/>
<organism evidence="9 10">
    <name type="scientific">Sunxiuqinia elliptica</name>
    <dbReference type="NCBI Taxonomy" id="655355"/>
    <lineage>
        <taxon>Bacteria</taxon>
        <taxon>Pseudomonadati</taxon>
        <taxon>Bacteroidota</taxon>
        <taxon>Bacteroidia</taxon>
        <taxon>Marinilabiliales</taxon>
        <taxon>Prolixibacteraceae</taxon>
        <taxon>Sunxiuqinia</taxon>
    </lineage>
</organism>
<reference evidence="9 10" key="1">
    <citation type="submission" date="2016-10" db="EMBL/GenBank/DDBJ databases">
        <authorList>
            <person name="de Groot N.N."/>
        </authorList>
    </citation>
    <scope>NUCLEOTIDE SEQUENCE [LARGE SCALE GENOMIC DNA]</scope>
    <source>
        <strain evidence="9 10">CGMCC 1.9156</strain>
    </source>
</reference>
<dbReference type="Proteomes" id="UP000198964">
    <property type="component" value="Unassembled WGS sequence"/>
</dbReference>
<keyword evidence="5 7" id="KW-0472">Membrane</keyword>
<comment type="similarity">
    <text evidence="7">Belongs to the TonB-dependent receptor family.</text>
</comment>
<name>A0A1I2JVP2_9BACT</name>
<evidence type="ECO:0000313" key="10">
    <source>
        <dbReference type="Proteomes" id="UP000198964"/>
    </source>
</evidence>
<sequence>MKKKDFLSISERRSFWDSKPFMVMRITLIMLCIFIGQTFAIDSYSQNSRLSLKMSDVTIKNVLSEIENQTEYYFMYEASKIDVNKKVHISVQDRTVDEVLDQLFTDSDVIYIINNRQIALSTEKAWLATQQPKTISGVVTDGSGLPLPGVTVMVKGTTSGTITNDAGEYVLKDVKQGVTLLFSFVGMRSYETIVSGNSVINVVMEEETIGIEEVVAVGYGVQKKVNLTGAVEQVTSETLENRPVANVQQAIQGALPSMNFSVGDGGGEPGSSMGMSIRGVGSLEGTDAPYVLVDGVPVDNINDISPDDIESISVLKDAASAAIYGARAAYGVVLITTKEGKEGVKVSYSNTFTFSSPLKLPEMMNSLEFAGYFNEASLNDGDSAPVFSDEVLDRIKQYAKDPSSIDGTFPEPGNPDRWGAYMTANANTNWFDVFYKDSSPRQNHTLSVSGKKDKVNYYVSGGYYDEKGLLKYGDDEYKRYTMNSKITSDVNSFLSLRANVKYTRSVTDRPSYDRFLFYHNIARRWPTNPLYTPDGDYHQSSEIPFLLSGRSKSSTDNFLISTGAVLEPIKDWKINLDYNWSVRSNMGNNHYGSVILHGPNDLTYTGRTNTSYSASASKKTYSSPNIFTTYDKEFDSGHAFSVLAGFQQELEQYEWVSASKQGLITDEVPSISTATSEQDDVNDSKWHWATRGFFGRINYNYKEKYLLEVNARYDGSSKFPGDERWGLFPSVSVGYNLAKEDFFNVEPIDILKIRGSWGSLGDQLGNKSQFLYLYVPTIPVKTNNWWIMGDSRPNYASLPGLISPTLTWTKVKTTNVGLDWGMLNNRLTGSLDVFERYISDLPGPAEALPGVLGTSAPLVNNTELKGRGFELVLGWKDQIREFSYYVKATLSNAKTKVAKYRNPTGILTTYYEGQELGDIWGYETEGIAQKDSDFDNWHDQSKLSGQEWRAGDIMYKDLNDDGVIDWGDDTVGNPGDKKVIGNSTPQYQYALSAGGNWKGIDFSMLWTGVAKRDLWITGPYFWGGTGGVWQSAGFKSHLDYWSEDNPDAYYSRPYLTNGGKNQNKQTRYLQNGAYVRLKNIQLGYTLPKMFVQKLKLSKVRFYVTGENLFTITDLSDVFDPETTGGSWGAGKIYPLQKSVAFGMNVSF</sequence>
<dbReference type="InterPro" id="IPR008969">
    <property type="entry name" value="CarboxyPept-like_regulatory"/>
</dbReference>
<dbReference type="Pfam" id="PF07715">
    <property type="entry name" value="Plug"/>
    <property type="match status" value="1"/>
</dbReference>
<evidence type="ECO:0000256" key="2">
    <source>
        <dbReference type="ARBA" id="ARBA00022448"/>
    </source>
</evidence>
<comment type="subcellular location">
    <subcellularLocation>
        <location evidence="1 7">Cell outer membrane</location>
        <topology evidence="1 7">Multi-pass membrane protein</topology>
    </subcellularLocation>
</comment>
<evidence type="ECO:0000256" key="7">
    <source>
        <dbReference type="PROSITE-ProRule" id="PRU01360"/>
    </source>
</evidence>
<evidence type="ECO:0000256" key="3">
    <source>
        <dbReference type="ARBA" id="ARBA00022452"/>
    </source>
</evidence>
<keyword evidence="3 7" id="KW-1134">Transmembrane beta strand</keyword>
<dbReference type="InterPro" id="IPR039426">
    <property type="entry name" value="TonB-dep_rcpt-like"/>
</dbReference>
<keyword evidence="10" id="KW-1185">Reference proteome</keyword>
<protein>
    <submittedName>
        <fullName evidence="9">TonB-linked outer membrane protein, SusC/RagA family</fullName>
    </submittedName>
</protein>
<dbReference type="SUPFAM" id="SSF49464">
    <property type="entry name" value="Carboxypeptidase regulatory domain-like"/>
    <property type="match status" value="1"/>
</dbReference>
<dbReference type="InterPro" id="IPR023997">
    <property type="entry name" value="TonB-dep_OMP_SusC/RagA_CS"/>
</dbReference>
<dbReference type="InterPro" id="IPR012910">
    <property type="entry name" value="Plug_dom"/>
</dbReference>
<dbReference type="GO" id="GO:0009279">
    <property type="term" value="C:cell outer membrane"/>
    <property type="evidence" value="ECO:0007669"/>
    <property type="project" value="UniProtKB-SubCell"/>
</dbReference>
<dbReference type="InterPro" id="IPR037066">
    <property type="entry name" value="Plug_dom_sf"/>
</dbReference>
<gene>
    <name evidence="9" type="ORF">SAMN05216283_11028</name>
</gene>
<evidence type="ECO:0000256" key="4">
    <source>
        <dbReference type="ARBA" id="ARBA00022692"/>
    </source>
</evidence>
<keyword evidence="4 7" id="KW-0812">Transmembrane</keyword>
<dbReference type="InterPro" id="IPR011662">
    <property type="entry name" value="Secretin/TonB_short_N"/>
</dbReference>
<dbReference type="AlphaFoldDB" id="A0A1I2JVP2"/>
<dbReference type="InterPro" id="IPR036942">
    <property type="entry name" value="Beta-barrel_TonB_sf"/>
</dbReference>
<dbReference type="NCBIfam" id="TIGR04056">
    <property type="entry name" value="OMP_RagA_SusC"/>
    <property type="match status" value="1"/>
</dbReference>
<dbReference type="PROSITE" id="PS52016">
    <property type="entry name" value="TONB_DEPENDENT_REC_3"/>
    <property type="match status" value="1"/>
</dbReference>
<dbReference type="NCBIfam" id="TIGR04057">
    <property type="entry name" value="SusC_RagA_signa"/>
    <property type="match status" value="1"/>
</dbReference>